<dbReference type="GO" id="GO:0004071">
    <property type="term" value="F:aspartate-ammonia ligase activity"/>
    <property type="evidence" value="ECO:0007669"/>
    <property type="project" value="InterPro"/>
</dbReference>
<reference evidence="5 6" key="1">
    <citation type="submission" date="2019-03" db="EMBL/GenBank/DDBJ databases">
        <title>Complete genome sequence of Spiroplasma gladiatoris TG-1 (DSM 22552).</title>
        <authorList>
            <person name="Lin Y.-C."/>
            <person name="Chou L."/>
            <person name="Kuo C.-H."/>
        </authorList>
    </citation>
    <scope>NUCLEOTIDE SEQUENCE [LARGE SCALE GENOMIC DNA]</scope>
    <source>
        <strain evidence="5 6">TG-1</strain>
    </source>
</reference>
<dbReference type="OrthoDB" id="9766088at2"/>
<evidence type="ECO:0000256" key="2">
    <source>
        <dbReference type="ARBA" id="ARBA00022598"/>
    </source>
</evidence>
<evidence type="ECO:0000256" key="4">
    <source>
        <dbReference type="ARBA" id="ARBA00022840"/>
    </source>
</evidence>
<dbReference type="GO" id="GO:0006529">
    <property type="term" value="P:asparagine biosynthetic process"/>
    <property type="evidence" value="ECO:0007669"/>
    <property type="project" value="InterPro"/>
</dbReference>
<name>A0A4P7AIA2_9MOLU</name>
<dbReference type="SUPFAM" id="SSF55681">
    <property type="entry name" value="Class II aaRS and biotin synthetases"/>
    <property type="match status" value="1"/>
</dbReference>
<dbReference type="AlphaFoldDB" id="A0A4P7AIA2"/>
<proteinExistence type="predicted"/>
<dbReference type="PANTHER" id="PTHR30073:SF5">
    <property type="entry name" value="ASPARTATE--AMMONIA LIGASE"/>
    <property type="match status" value="1"/>
</dbReference>
<dbReference type="InterPro" id="IPR045864">
    <property type="entry name" value="aa-tRNA-synth_II/BPL/LPL"/>
</dbReference>
<evidence type="ECO:0000313" key="5">
    <source>
        <dbReference type="EMBL" id="QBQ07220.1"/>
    </source>
</evidence>
<dbReference type="Gene3D" id="3.30.930.10">
    <property type="entry name" value="Bira Bifunctional Protein, Domain 2"/>
    <property type="match status" value="1"/>
</dbReference>
<gene>
    <name evidence="5" type="primary">asnA</name>
    <name evidence="5" type="ORF">SGLAD_v1c00190</name>
</gene>
<dbReference type="PIRSF" id="PIRSF001555">
    <property type="entry name" value="Asp_ammon_ligase"/>
    <property type="match status" value="1"/>
</dbReference>
<dbReference type="GO" id="GO:0005524">
    <property type="term" value="F:ATP binding"/>
    <property type="evidence" value="ECO:0007669"/>
    <property type="project" value="UniProtKB-KW"/>
</dbReference>
<evidence type="ECO:0000256" key="1">
    <source>
        <dbReference type="ARBA" id="ARBA00022490"/>
    </source>
</evidence>
<organism evidence="5 6">
    <name type="scientific">Spiroplasma gladiatoris</name>
    <dbReference type="NCBI Taxonomy" id="2143"/>
    <lineage>
        <taxon>Bacteria</taxon>
        <taxon>Bacillati</taxon>
        <taxon>Mycoplasmatota</taxon>
        <taxon>Mollicutes</taxon>
        <taxon>Entomoplasmatales</taxon>
        <taxon>Spiroplasmataceae</taxon>
        <taxon>Spiroplasma</taxon>
    </lineage>
</organism>
<dbReference type="Proteomes" id="UP000294309">
    <property type="component" value="Chromosome"/>
</dbReference>
<keyword evidence="3" id="KW-0547">Nucleotide-binding</keyword>
<evidence type="ECO:0000256" key="3">
    <source>
        <dbReference type="ARBA" id="ARBA00022741"/>
    </source>
</evidence>
<dbReference type="EMBL" id="CP038013">
    <property type="protein sequence ID" value="QBQ07220.1"/>
    <property type="molecule type" value="Genomic_DNA"/>
</dbReference>
<protein>
    <submittedName>
        <fullName evidence="5">Asparagine synthetase AsnA</fullName>
    </submittedName>
</protein>
<dbReference type="RefSeq" id="WP_134297022.1">
    <property type="nucleotide sequence ID" value="NZ_CP038013.1"/>
</dbReference>
<dbReference type="GO" id="GO:0005829">
    <property type="term" value="C:cytosol"/>
    <property type="evidence" value="ECO:0007669"/>
    <property type="project" value="TreeGrafter"/>
</dbReference>
<evidence type="ECO:0000313" key="6">
    <source>
        <dbReference type="Proteomes" id="UP000294309"/>
    </source>
</evidence>
<dbReference type="KEGG" id="sgq:SGLAD_v1c00190"/>
<dbReference type="PANTHER" id="PTHR30073">
    <property type="entry name" value="ASPARTATE--AMMONIA LIGASE"/>
    <property type="match status" value="1"/>
</dbReference>
<dbReference type="InterPro" id="IPR004618">
    <property type="entry name" value="AsnA"/>
</dbReference>
<sequence length="334" mass="38953">MKFGIALGYVSKLSLLKTIEGMGQIKRKIKESVKRKFNLLEVNSAIVTDKNLWLNDDAQQTKRPIDFDISYNNSYGEVLQSNNKWRRYFLSEVGLKDNNTGIFTDFQSIERDSEISNVSSITYHEYGMEIIKVKYSLEDINYVITNIFQIISNVDREVSKNLTELNSSHFGNTLIFVTHKKLKELYPLLTFNERINRFGKDNGCFVLQEFVEKLFNQNNVNQFSSDIFDFKTFSKIYYYNSDCEKVVSIGYVGYSVDRETLKKQNNILKENAKTQTQYHHLLKSNKLPLTISCGIYIDRITMAILEKQHIAEVQSSIWDQDFVNYCNINNIKIL</sequence>
<keyword evidence="4" id="KW-0067">ATP-binding</keyword>
<dbReference type="Pfam" id="PF03590">
    <property type="entry name" value="AsnA"/>
    <property type="match status" value="1"/>
</dbReference>
<accession>A0A4P7AIA2</accession>
<keyword evidence="6" id="KW-1185">Reference proteome</keyword>
<keyword evidence="1" id="KW-0963">Cytoplasm</keyword>
<keyword evidence="2" id="KW-0436">Ligase</keyword>